<feature type="transmembrane region" description="Helical" evidence="1">
    <location>
        <begin position="21"/>
        <end position="42"/>
    </location>
</feature>
<dbReference type="EMBL" id="CBXV010000008">
    <property type="protein sequence ID" value="CDM66610.1"/>
    <property type="molecule type" value="Genomic_DNA"/>
</dbReference>
<dbReference type="Proteomes" id="UP000031518">
    <property type="component" value="Unassembled WGS sequence"/>
</dbReference>
<keyword evidence="1" id="KW-1133">Transmembrane helix</keyword>
<reference evidence="2 3" key="1">
    <citation type="submission" date="2013-12" db="EMBL/GenBank/DDBJ databases">
        <authorList>
            <person name="Stott M."/>
        </authorList>
    </citation>
    <scope>NUCLEOTIDE SEQUENCE [LARGE SCALE GENOMIC DNA]</scope>
    <source>
        <strain evidence="2 3">K22</strain>
    </source>
</reference>
<organism evidence="2 3">
    <name type="scientific">Pyrinomonas methylaliphatogenes</name>
    <dbReference type="NCBI Taxonomy" id="454194"/>
    <lineage>
        <taxon>Bacteria</taxon>
        <taxon>Pseudomonadati</taxon>
        <taxon>Acidobacteriota</taxon>
        <taxon>Blastocatellia</taxon>
        <taxon>Blastocatellales</taxon>
        <taxon>Pyrinomonadaceae</taxon>
        <taxon>Pyrinomonas</taxon>
    </lineage>
</organism>
<dbReference type="AlphaFoldDB" id="A0A0B6X2T8"/>
<evidence type="ECO:0000313" key="2">
    <source>
        <dbReference type="EMBL" id="CDM66610.1"/>
    </source>
</evidence>
<gene>
    <name evidence="2" type="ORF">PYK22_02642</name>
</gene>
<keyword evidence="1" id="KW-0812">Transmembrane</keyword>
<sequence>MIFDQLDKLTSRARLLQRSMTVFYVALGIFVATSFSIGVFAVTGGTDYSWVPVILALSGASCLFYGSILLIFEARLALSALHAEMDFLWKLGQYYAPAKLREQSREQNLLARIPFIKSGERGESDR</sequence>
<dbReference type="STRING" id="454194.PYK22_02642"/>
<keyword evidence="3" id="KW-1185">Reference proteome</keyword>
<accession>A0A0B6X2T8</accession>
<feature type="transmembrane region" description="Helical" evidence="1">
    <location>
        <begin position="48"/>
        <end position="72"/>
    </location>
</feature>
<proteinExistence type="predicted"/>
<name>A0A0B6X2T8_9BACT</name>
<evidence type="ECO:0000256" key="1">
    <source>
        <dbReference type="SAM" id="Phobius"/>
    </source>
</evidence>
<evidence type="ECO:0000313" key="3">
    <source>
        <dbReference type="Proteomes" id="UP000031518"/>
    </source>
</evidence>
<dbReference type="InterPro" id="IPR021279">
    <property type="entry name" value="DUF2721"/>
</dbReference>
<dbReference type="Pfam" id="PF11026">
    <property type="entry name" value="DUF2721"/>
    <property type="match status" value="1"/>
</dbReference>
<keyword evidence="1" id="KW-0472">Membrane</keyword>
<reference evidence="2 3" key="2">
    <citation type="submission" date="2015-01" db="EMBL/GenBank/DDBJ databases">
        <title>Complete genome sequence of Pyrinomonas methylaliphatogenes type strain K22T.</title>
        <authorList>
            <person name="Lee K.C.Y."/>
            <person name="Power J.F."/>
            <person name="Dunfield P.F."/>
            <person name="Morgan X.C."/>
            <person name="Huttenhower C."/>
            <person name="Stott M.B."/>
        </authorList>
    </citation>
    <scope>NUCLEOTIDE SEQUENCE [LARGE SCALE GENOMIC DNA]</scope>
    <source>
        <strain evidence="2 3">K22</strain>
    </source>
</reference>
<protein>
    <submittedName>
        <fullName evidence="2">Uncharacterized protein</fullName>
    </submittedName>
</protein>